<dbReference type="EMBL" id="BJWL01000285">
    <property type="protein sequence ID" value="GFS37653.1"/>
    <property type="molecule type" value="Genomic_DNA"/>
</dbReference>
<comment type="caution">
    <text evidence="3">The sequence shown here is derived from an EMBL/GenBank/DDBJ whole genome shotgun (WGS) entry which is preliminary data.</text>
</comment>
<feature type="region of interest" description="Disordered" evidence="2">
    <location>
        <begin position="266"/>
        <end position="285"/>
    </location>
</feature>
<dbReference type="PANTHER" id="PTHR22881:SF27">
    <property type="entry name" value="BROMODOMAIN CONTAINING 7_9"/>
    <property type="match status" value="1"/>
</dbReference>
<gene>
    <name evidence="3" type="ORF">Acr_00g0053260</name>
</gene>
<evidence type="ECO:0000313" key="4">
    <source>
        <dbReference type="Proteomes" id="UP000585474"/>
    </source>
</evidence>
<dbReference type="AlphaFoldDB" id="A0A7J0DLJ6"/>
<sequence length="335" mass="37657">MFFLICSNAMQYNAPDTVYFRQAQSIQELANKNFENLRQGSEFSDATLATGAGNTIWSNNDRKKGLHADISVPTDFSGQSFFGSRNSESYFGWLAEHKFERNNEFEGSILKGTCMKNGKKQVVFDGNRRNTYQPSHLSPGGREPSVLMTFDVHRKQLVAVGLLSEYGYSRSLARFAANLETVTWKVAFEEDRKVIACWNQLWSWMGWRKCSAPRPLAFPNPAPDQVSPSQLFFSPEIHVKSAPWKWQPSKQASPFISGHSTNPIFANKSPETISERPKPIGGEIRPGPPFQNPVILHRMSGGYGFNFPAQMGKLIGSTSPSGINFQSSWNDERQQ</sequence>
<dbReference type="InterPro" id="IPR051831">
    <property type="entry name" value="Bromodomain_contain_prot"/>
</dbReference>
<reference evidence="4" key="1">
    <citation type="submission" date="2019-07" db="EMBL/GenBank/DDBJ databases">
        <title>De Novo Assembly of kiwifruit Actinidia rufa.</title>
        <authorList>
            <person name="Sugita-Konishi S."/>
            <person name="Sato K."/>
            <person name="Mori E."/>
            <person name="Abe Y."/>
            <person name="Kisaki G."/>
            <person name="Hamano K."/>
            <person name="Suezawa K."/>
            <person name="Otani M."/>
            <person name="Fukuda T."/>
            <person name="Manabe T."/>
            <person name="Gomi K."/>
            <person name="Tabuchi M."/>
            <person name="Akimitsu K."/>
            <person name="Kataoka I."/>
        </authorList>
    </citation>
    <scope>NUCLEOTIDE SEQUENCE [LARGE SCALE GENOMIC DNA]</scope>
    <source>
        <strain evidence="4">cv. Fuchu</strain>
    </source>
</reference>
<dbReference type="InterPro" id="IPR036427">
    <property type="entry name" value="Bromodomain-like_sf"/>
</dbReference>
<dbReference type="PANTHER" id="PTHR22881">
    <property type="entry name" value="BROMODOMAIN CONTAINING PROTEIN"/>
    <property type="match status" value="1"/>
</dbReference>
<organism evidence="3 4">
    <name type="scientific">Actinidia rufa</name>
    <dbReference type="NCBI Taxonomy" id="165716"/>
    <lineage>
        <taxon>Eukaryota</taxon>
        <taxon>Viridiplantae</taxon>
        <taxon>Streptophyta</taxon>
        <taxon>Embryophyta</taxon>
        <taxon>Tracheophyta</taxon>
        <taxon>Spermatophyta</taxon>
        <taxon>Magnoliopsida</taxon>
        <taxon>eudicotyledons</taxon>
        <taxon>Gunneridae</taxon>
        <taxon>Pentapetalae</taxon>
        <taxon>asterids</taxon>
        <taxon>Ericales</taxon>
        <taxon>Actinidiaceae</taxon>
        <taxon>Actinidia</taxon>
    </lineage>
</organism>
<dbReference type="Proteomes" id="UP000585474">
    <property type="component" value="Unassembled WGS sequence"/>
</dbReference>
<keyword evidence="4" id="KW-1185">Reference proteome</keyword>
<name>A0A7J0DLJ6_9ERIC</name>
<keyword evidence="3" id="KW-0238">DNA-binding</keyword>
<evidence type="ECO:0000256" key="2">
    <source>
        <dbReference type="SAM" id="MobiDB-lite"/>
    </source>
</evidence>
<proteinExistence type="predicted"/>
<keyword evidence="1" id="KW-0103">Bromodomain</keyword>
<evidence type="ECO:0000256" key="1">
    <source>
        <dbReference type="ARBA" id="ARBA00023117"/>
    </source>
</evidence>
<dbReference type="Gene3D" id="1.20.920.10">
    <property type="entry name" value="Bromodomain-like"/>
    <property type="match status" value="1"/>
</dbReference>
<accession>A0A7J0DLJ6</accession>
<evidence type="ECO:0000313" key="3">
    <source>
        <dbReference type="EMBL" id="GFS37653.1"/>
    </source>
</evidence>
<dbReference type="OrthoDB" id="21449at2759"/>
<dbReference type="GO" id="GO:0003677">
    <property type="term" value="F:DNA binding"/>
    <property type="evidence" value="ECO:0007669"/>
    <property type="project" value="UniProtKB-KW"/>
</dbReference>
<protein>
    <submittedName>
        <fullName evidence="3">DNA-binding bromodomain-containing protein</fullName>
    </submittedName>
</protein>
<dbReference type="SUPFAM" id="SSF47370">
    <property type="entry name" value="Bromodomain"/>
    <property type="match status" value="1"/>
</dbReference>